<proteinExistence type="predicted"/>
<reference evidence="1" key="1">
    <citation type="submission" date="2020-07" db="EMBL/GenBank/DDBJ databases">
        <title>Genome sequence and genetic diversity analysis of an under-domesticated orphan crop, white fonio (Digitaria exilis).</title>
        <authorList>
            <person name="Bennetzen J.L."/>
            <person name="Chen S."/>
            <person name="Ma X."/>
            <person name="Wang X."/>
            <person name="Yssel A.E.J."/>
            <person name="Chaluvadi S.R."/>
            <person name="Johnson M."/>
            <person name="Gangashetty P."/>
            <person name="Hamidou F."/>
            <person name="Sanogo M.D."/>
            <person name="Zwaenepoel A."/>
            <person name="Wallace J."/>
            <person name="Van De Peer Y."/>
            <person name="Van Deynze A."/>
        </authorList>
    </citation>
    <scope>NUCLEOTIDE SEQUENCE</scope>
    <source>
        <tissue evidence="1">Leaves</tissue>
    </source>
</reference>
<evidence type="ECO:0000313" key="2">
    <source>
        <dbReference type="Proteomes" id="UP000636709"/>
    </source>
</evidence>
<organism evidence="1 2">
    <name type="scientific">Digitaria exilis</name>
    <dbReference type="NCBI Taxonomy" id="1010633"/>
    <lineage>
        <taxon>Eukaryota</taxon>
        <taxon>Viridiplantae</taxon>
        <taxon>Streptophyta</taxon>
        <taxon>Embryophyta</taxon>
        <taxon>Tracheophyta</taxon>
        <taxon>Spermatophyta</taxon>
        <taxon>Magnoliopsida</taxon>
        <taxon>Liliopsida</taxon>
        <taxon>Poales</taxon>
        <taxon>Poaceae</taxon>
        <taxon>PACMAD clade</taxon>
        <taxon>Panicoideae</taxon>
        <taxon>Panicodae</taxon>
        <taxon>Paniceae</taxon>
        <taxon>Anthephorinae</taxon>
        <taxon>Digitaria</taxon>
    </lineage>
</organism>
<evidence type="ECO:0008006" key="3">
    <source>
        <dbReference type="Google" id="ProtNLM"/>
    </source>
</evidence>
<gene>
    <name evidence="1" type="ORF">HU200_014633</name>
</gene>
<name>A0A835KLB6_9POAL</name>
<dbReference type="EMBL" id="JACEFO010001597">
    <property type="protein sequence ID" value="KAF8733786.1"/>
    <property type="molecule type" value="Genomic_DNA"/>
</dbReference>
<protein>
    <recommendedName>
        <fullName evidence="3">Reverse transcriptase zinc-binding domain-containing protein</fullName>
    </recommendedName>
</protein>
<keyword evidence="2" id="KW-1185">Reference proteome</keyword>
<dbReference type="AlphaFoldDB" id="A0A835KLB6"/>
<evidence type="ECO:0000313" key="1">
    <source>
        <dbReference type="EMBL" id="KAF8733786.1"/>
    </source>
</evidence>
<comment type="caution">
    <text evidence="1">The sequence shown here is derived from an EMBL/GenBank/DDBJ whole genome shotgun (WGS) entry which is preliminary data.</text>
</comment>
<accession>A0A835KLB6</accession>
<sequence length="141" mass="16796">MHHGRINSRASLFHRNIRTFEESYCEHCNEVVETIEHIFILCLNARGVWNRLGVSSRPDSWRHPWLLGTELQLPPSVHHDVILLILWHIWKARNAVIFDHQTSTPRVVLQRVLHDMDPWRCRYKKLSSQWTTSRACIRNCL</sequence>
<dbReference type="Proteomes" id="UP000636709">
    <property type="component" value="Unassembled WGS sequence"/>
</dbReference>
<dbReference type="OrthoDB" id="1906820at2759"/>